<dbReference type="GO" id="GO:0003700">
    <property type="term" value="F:DNA-binding transcription factor activity"/>
    <property type="evidence" value="ECO:0007669"/>
    <property type="project" value="InterPro"/>
</dbReference>
<dbReference type="RefSeq" id="WP_202768221.1">
    <property type="nucleotide sequence ID" value="NZ_JAESWA010000023.1"/>
</dbReference>
<name>A0A937K5W0_9CLOT</name>
<evidence type="ECO:0000313" key="6">
    <source>
        <dbReference type="Proteomes" id="UP000623681"/>
    </source>
</evidence>
<evidence type="ECO:0000259" key="4">
    <source>
        <dbReference type="PROSITE" id="PS50949"/>
    </source>
</evidence>
<gene>
    <name evidence="5" type="ORF">JK634_13565</name>
</gene>
<dbReference type="PANTHER" id="PTHR38445:SF7">
    <property type="entry name" value="GNTR-FAMILY TRANSCRIPTIONAL REGULATOR"/>
    <property type="match status" value="1"/>
</dbReference>
<keyword evidence="2" id="KW-0238">DNA-binding</keyword>
<evidence type="ECO:0000256" key="3">
    <source>
        <dbReference type="ARBA" id="ARBA00023163"/>
    </source>
</evidence>
<dbReference type="GO" id="GO:0003677">
    <property type="term" value="F:DNA binding"/>
    <property type="evidence" value="ECO:0007669"/>
    <property type="project" value="UniProtKB-KW"/>
</dbReference>
<proteinExistence type="predicted"/>
<accession>A0A937K5W0</accession>
<dbReference type="EMBL" id="JAESWA010000023">
    <property type="protein sequence ID" value="MBL4932835.1"/>
    <property type="molecule type" value="Genomic_DNA"/>
</dbReference>
<keyword evidence="6" id="KW-1185">Reference proteome</keyword>
<keyword evidence="1" id="KW-0805">Transcription regulation</keyword>
<comment type="caution">
    <text evidence="5">The sequence shown here is derived from an EMBL/GenBank/DDBJ whole genome shotgun (WGS) entry which is preliminary data.</text>
</comment>
<organism evidence="5 6">
    <name type="scientific">Clostridium paridis</name>
    <dbReference type="NCBI Taxonomy" id="2803863"/>
    <lineage>
        <taxon>Bacteria</taxon>
        <taxon>Bacillati</taxon>
        <taxon>Bacillota</taxon>
        <taxon>Clostridia</taxon>
        <taxon>Eubacteriales</taxon>
        <taxon>Clostridiaceae</taxon>
        <taxon>Clostridium</taxon>
    </lineage>
</organism>
<dbReference type="SUPFAM" id="SSF46785">
    <property type="entry name" value="Winged helix' DNA-binding domain"/>
    <property type="match status" value="1"/>
</dbReference>
<dbReference type="SMART" id="SM00345">
    <property type="entry name" value="HTH_GNTR"/>
    <property type="match status" value="1"/>
</dbReference>
<evidence type="ECO:0000313" key="5">
    <source>
        <dbReference type="EMBL" id="MBL4932835.1"/>
    </source>
</evidence>
<dbReference type="Pfam" id="PF00392">
    <property type="entry name" value="GntR"/>
    <property type="match status" value="1"/>
</dbReference>
<dbReference type="AlphaFoldDB" id="A0A937K5W0"/>
<dbReference type="InterPro" id="IPR036390">
    <property type="entry name" value="WH_DNA-bd_sf"/>
</dbReference>
<dbReference type="PROSITE" id="PS50949">
    <property type="entry name" value="HTH_GNTR"/>
    <property type="match status" value="1"/>
</dbReference>
<keyword evidence="3" id="KW-0804">Transcription</keyword>
<dbReference type="CDD" id="cd07377">
    <property type="entry name" value="WHTH_GntR"/>
    <property type="match status" value="1"/>
</dbReference>
<dbReference type="Proteomes" id="UP000623681">
    <property type="component" value="Unassembled WGS sequence"/>
</dbReference>
<dbReference type="Gene3D" id="1.10.10.10">
    <property type="entry name" value="Winged helix-like DNA-binding domain superfamily/Winged helix DNA-binding domain"/>
    <property type="match status" value="1"/>
</dbReference>
<evidence type="ECO:0000256" key="1">
    <source>
        <dbReference type="ARBA" id="ARBA00023015"/>
    </source>
</evidence>
<dbReference type="PRINTS" id="PR00035">
    <property type="entry name" value="HTHGNTR"/>
</dbReference>
<protein>
    <submittedName>
        <fullName evidence="5">GntR family transcriptional regulator</fullName>
    </submittedName>
</protein>
<dbReference type="PANTHER" id="PTHR38445">
    <property type="entry name" value="HTH-TYPE TRANSCRIPTIONAL REPRESSOR YTRA"/>
    <property type="match status" value="1"/>
</dbReference>
<reference evidence="5" key="1">
    <citation type="submission" date="2021-01" db="EMBL/GenBank/DDBJ databases">
        <title>Genome public.</title>
        <authorList>
            <person name="Liu C."/>
            <person name="Sun Q."/>
        </authorList>
    </citation>
    <scope>NUCLEOTIDE SEQUENCE</scope>
    <source>
        <strain evidence="5">YIM B02565</strain>
    </source>
</reference>
<evidence type="ECO:0000256" key="2">
    <source>
        <dbReference type="ARBA" id="ARBA00023125"/>
    </source>
</evidence>
<feature type="domain" description="HTH gntR-type" evidence="4">
    <location>
        <begin position="11"/>
        <end position="79"/>
    </location>
</feature>
<dbReference type="InterPro" id="IPR000524">
    <property type="entry name" value="Tscrpt_reg_HTH_GntR"/>
</dbReference>
<dbReference type="InterPro" id="IPR036388">
    <property type="entry name" value="WH-like_DNA-bd_sf"/>
</dbReference>
<sequence>MNINIDYSSDLPMYEQIKICIKENILLEKVKFNEALPSVRQLSKELNISTITTKRAYMDLEREGYIYTISGKGTFVNSVDTTKLLNEKRDKLIDEYKIKVLEIKEAGVSKESIIKIIDELYRG</sequence>